<feature type="compositionally biased region" description="Basic and acidic residues" evidence="5">
    <location>
        <begin position="577"/>
        <end position="586"/>
    </location>
</feature>
<protein>
    <recommendedName>
        <fullName evidence="6">Zn(2)-C6 fungal-type domain-containing protein</fullName>
    </recommendedName>
</protein>
<gene>
    <name evidence="7" type="ORF">PV05_01128</name>
</gene>
<dbReference type="InterPro" id="IPR052400">
    <property type="entry name" value="Zn2-C6_fungal_TF"/>
</dbReference>
<dbReference type="GeneID" id="25323036"/>
<dbReference type="GO" id="GO:0000981">
    <property type="term" value="F:DNA-binding transcription factor activity, RNA polymerase II-specific"/>
    <property type="evidence" value="ECO:0007669"/>
    <property type="project" value="InterPro"/>
</dbReference>
<reference evidence="7 8" key="1">
    <citation type="submission" date="2015-01" db="EMBL/GenBank/DDBJ databases">
        <title>The Genome Sequence of Exophiala xenobiotica CBS118157.</title>
        <authorList>
            <consortium name="The Broad Institute Genomics Platform"/>
            <person name="Cuomo C."/>
            <person name="de Hoog S."/>
            <person name="Gorbushina A."/>
            <person name="Stielow B."/>
            <person name="Teixiera M."/>
            <person name="Abouelleil A."/>
            <person name="Chapman S.B."/>
            <person name="Priest M."/>
            <person name="Young S.K."/>
            <person name="Wortman J."/>
            <person name="Nusbaum C."/>
            <person name="Birren B."/>
        </authorList>
    </citation>
    <scope>NUCLEOTIDE SEQUENCE [LARGE SCALE GENOMIC DNA]</scope>
    <source>
        <strain evidence="7 8">CBS 118157</strain>
    </source>
</reference>
<evidence type="ECO:0000256" key="1">
    <source>
        <dbReference type="ARBA" id="ARBA00023015"/>
    </source>
</evidence>
<feature type="region of interest" description="Disordered" evidence="5">
    <location>
        <begin position="438"/>
        <end position="586"/>
    </location>
</feature>
<dbReference type="PANTHER" id="PTHR47657:SF12">
    <property type="entry name" value="ZN(II)2CYS6 TRANSCRIPTION FACTOR (EUROFUNG)"/>
    <property type="match status" value="1"/>
</dbReference>
<evidence type="ECO:0000259" key="6">
    <source>
        <dbReference type="PROSITE" id="PS50048"/>
    </source>
</evidence>
<dbReference type="Pfam" id="PF00172">
    <property type="entry name" value="Zn_clus"/>
    <property type="match status" value="1"/>
</dbReference>
<dbReference type="PANTHER" id="PTHR47657">
    <property type="entry name" value="STEROL REGULATORY ELEMENT-BINDING PROTEIN ECM22"/>
    <property type="match status" value="1"/>
</dbReference>
<dbReference type="Gene3D" id="4.10.240.10">
    <property type="entry name" value="Zn(2)-C6 fungal-type DNA-binding domain"/>
    <property type="match status" value="1"/>
</dbReference>
<feature type="compositionally biased region" description="Polar residues" evidence="5">
    <location>
        <begin position="546"/>
        <end position="563"/>
    </location>
</feature>
<dbReference type="GO" id="GO:0003677">
    <property type="term" value="F:DNA binding"/>
    <property type="evidence" value="ECO:0007669"/>
    <property type="project" value="UniProtKB-KW"/>
</dbReference>
<dbReference type="SMART" id="SM00066">
    <property type="entry name" value="GAL4"/>
    <property type="match status" value="1"/>
</dbReference>
<evidence type="ECO:0000313" key="7">
    <source>
        <dbReference type="EMBL" id="KIW60952.1"/>
    </source>
</evidence>
<proteinExistence type="predicted"/>
<name>A0A0D2DF99_9EURO</name>
<dbReference type="EMBL" id="KN847317">
    <property type="protein sequence ID" value="KIW60952.1"/>
    <property type="molecule type" value="Genomic_DNA"/>
</dbReference>
<keyword evidence="8" id="KW-1185">Reference proteome</keyword>
<feature type="compositionally biased region" description="Polar residues" evidence="5">
    <location>
        <begin position="474"/>
        <end position="487"/>
    </location>
</feature>
<dbReference type="InterPro" id="IPR021858">
    <property type="entry name" value="Fun_TF"/>
</dbReference>
<evidence type="ECO:0000256" key="4">
    <source>
        <dbReference type="ARBA" id="ARBA00023242"/>
    </source>
</evidence>
<feature type="compositionally biased region" description="Low complexity" evidence="5">
    <location>
        <begin position="444"/>
        <end position="458"/>
    </location>
</feature>
<dbReference type="OrthoDB" id="1924260at2759"/>
<evidence type="ECO:0000313" key="8">
    <source>
        <dbReference type="Proteomes" id="UP000054342"/>
    </source>
</evidence>
<dbReference type="PROSITE" id="PS50048">
    <property type="entry name" value="ZN2_CY6_FUNGAL_2"/>
    <property type="match status" value="1"/>
</dbReference>
<keyword evidence="1" id="KW-0805">Transcription regulation</keyword>
<organism evidence="7 8">
    <name type="scientific">Exophiala xenobiotica</name>
    <dbReference type="NCBI Taxonomy" id="348802"/>
    <lineage>
        <taxon>Eukaryota</taxon>
        <taxon>Fungi</taxon>
        <taxon>Dikarya</taxon>
        <taxon>Ascomycota</taxon>
        <taxon>Pezizomycotina</taxon>
        <taxon>Eurotiomycetes</taxon>
        <taxon>Chaetothyriomycetidae</taxon>
        <taxon>Chaetothyriales</taxon>
        <taxon>Herpotrichiellaceae</taxon>
        <taxon>Exophiala</taxon>
    </lineage>
</organism>
<sequence length="586" mass="65344">MAGAGGPPRKSHTKSRKGCRTCKKRHIRCDENFPQCRNCTKHNCRCDYMDLPAAGEEPLKGSKPPDLLMSPELQQRLDNWRITGDPPLLELQTRDKVYWTRFSTIDLRLIHHVVTLSTDMHNRGYSTCTVWGSRIGSLISAALSHDFAMSALLALSASHLAWQTKNSDTDNLAYHHRGVALKGLHEAIGAFSRENSEAILAASILLSWQATEWRGWASLQQGVSTVMSAMRPWIHESELARYLQDQRTMARAGTPATPTLPHTQSSIPPEDLRRVEQITTALHNLQSRLVNSEELADHARYLAEYLQQLQQDVRTRSPEQAFTKLQPLRDFIFWLPPLILRPGESDLAPLALLSHLYASAIAVESMFPEIGGAYLGSMSVHPLECVHEILGARRTTQPHDSGVQVALSLIDIPVQIMTSYRLRQRHNSQSSQMMDMYRYSPQGSPYTTPSLPMSSTTSDVSTAYTHSPLHGPGTLSQSGSSYFQATLGQGDPRREPSVSSLGRTHSMSERSLGPGSPHGMAMIYGSSPQYPRSSHEMPGSSMDYFGQSQAPYNQYGSMDMNTRTPPPAMPPIMQQQHQDKGKERHR</sequence>
<dbReference type="SUPFAM" id="SSF57701">
    <property type="entry name" value="Zn2/Cys6 DNA-binding domain"/>
    <property type="match status" value="1"/>
</dbReference>
<dbReference type="InterPro" id="IPR036864">
    <property type="entry name" value="Zn2-C6_fun-type_DNA-bd_sf"/>
</dbReference>
<evidence type="ECO:0000256" key="2">
    <source>
        <dbReference type="ARBA" id="ARBA00023125"/>
    </source>
</evidence>
<evidence type="ECO:0000256" key="5">
    <source>
        <dbReference type="SAM" id="MobiDB-lite"/>
    </source>
</evidence>
<dbReference type="Pfam" id="PF11951">
    <property type="entry name" value="Fungal_trans_2"/>
    <property type="match status" value="1"/>
</dbReference>
<dbReference type="InterPro" id="IPR001138">
    <property type="entry name" value="Zn2Cys6_DnaBD"/>
</dbReference>
<keyword evidence="2" id="KW-0238">DNA-binding</keyword>
<dbReference type="AlphaFoldDB" id="A0A0D2DF99"/>
<feature type="domain" description="Zn(2)-C6 fungal-type" evidence="6">
    <location>
        <begin position="18"/>
        <end position="48"/>
    </location>
</feature>
<dbReference type="GO" id="GO:0008270">
    <property type="term" value="F:zinc ion binding"/>
    <property type="evidence" value="ECO:0007669"/>
    <property type="project" value="InterPro"/>
</dbReference>
<keyword evidence="4" id="KW-0539">Nucleus</keyword>
<dbReference type="CDD" id="cd00067">
    <property type="entry name" value="GAL4"/>
    <property type="match status" value="1"/>
</dbReference>
<accession>A0A0D2DF99</accession>
<keyword evidence="3" id="KW-0804">Transcription</keyword>
<dbReference type="PROSITE" id="PS00463">
    <property type="entry name" value="ZN2_CY6_FUNGAL_1"/>
    <property type="match status" value="1"/>
</dbReference>
<dbReference type="RefSeq" id="XP_013321538.1">
    <property type="nucleotide sequence ID" value="XM_013466084.1"/>
</dbReference>
<dbReference type="STRING" id="348802.A0A0D2DF99"/>
<dbReference type="Proteomes" id="UP000054342">
    <property type="component" value="Unassembled WGS sequence"/>
</dbReference>
<evidence type="ECO:0000256" key="3">
    <source>
        <dbReference type="ARBA" id="ARBA00023163"/>
    </source>
</evidence>